<keyword evidence="2" id="KW-1185">Reference proteome</keyword>
<proteinExistence type="predicted"/>
<sequence>MAQQPDKKAANKTEAIRIAYITRQLNLTPQEAQQFWPVYNAYMNELRKVKKSQDEIDDEILFEETILQVRKKYRPEFKKILVDQERVNKTFTVERSFRELLRKELDNRKKARKEANRYQ</sequence>
<protein>
    <recommendedName>
        <fullName evidence="3">Sensor of ECF-type sigma factor</fullName>
    </recommendedName>
</protein>
<dbReference type="Proteomes" id="UP000627292">
    <property type="component" value="Unassembled WGS sequence"/>
</dbReference>
<reference evidence="1" key="1">
    <citation type="journal article" date="2014" name="Int. J. Syst. Evol. Microbiol.">
        <title>Complete genome sequence of Corynebacterium casei LMG S-19264T (=DSM 44701T), isolated from a smear-ripened cheese.</title>
        <authorList>
            <consortium name="US DOE Joint Genome Institute (JGI-PGF)"/>
            <person name="Walter F."/>
            <person name="Albersmeier A."/>
            <person name="Kalinowski J."/>
            <person name="Ruckert C."/>
        </authorList>
    </citation>
    <scope>NUCLEOTIDE SEQUENCE</scope>
    <source>
        <strain evidence="1">CGMCC 1.15290</strain>
    </source>
</reference>
<accession>A0A917J1V9</accession>
<name>A0A917J1V9_9BACT</name>
<dbReference type="RefSeq" id="WP_188956375.1">
    <property type="nucleotide sequence ID" value="NZ_BMIB01000004.1"/>
</dbReference>
<evidence type="ECO:0008006" key="3">
    <source>
        <dbReference type="Google" id="ProtNLM"/>
    </source>
</evidence>
<comment type="caution">
    <text evidence="1">The sequence shown here is derived from an EMBL/GenBank/DDBJ whole genome shotgun (WGS) entry which is preliminary data.</text>
</comment>
<evidence type="ECO:0000313" key="2">
    <source>
        <dbReference type="Proteomes" id="UP000627292"/>
    </source>
</evidence>
<dbReference type="EMBL" id="BMIB01000004">
    <property type="protein sequence ID" value="GGH77450.1"/>
    <property type="molecule type" value="Genomic_DNA"/>
</dbReference>
<reference evidence="1" key="2">
    <citation type="submission" date="2020-09" db="EMBL/GenBank/DDBJ databases">
        <authorList>
            <person name="Sun Q."/>
            <person name="Zhou Y."/>
        </authorList>
    </citation>
    <scope>NUCLEOTIDE SEQUENCE</scope>
    <source>
        <strain evidence="1">CGMCC 1.15290</strain>
    </source>
</reference>
<gene>
    <name evidence="1" type="ORF">GCM10011379_43820</name>
</gene>
<dbReference type="AlphaFoldDB" id="A0A917J1V9"/>
<organism evidence="1 2">
    <name type="scientific">Filimonas zeae</name>
    <dbReference type="NCBI Taxonomy" id="1737353"/>
    <lineage>
        <taxon>Bacteria</taxon>
        <taxon>Pseudomonadati</taxon>
        <taxon>Bacteroidota</taxon>
        <taxon>Chitinophagia</taxon>
        <taxon>Chitinophagales</taxon>
        <taxon>Chitinophagaceae</taxon>
        <taxon>Filimonas</taxon>
    </lineage>
</organism>
<evidence type="ECO:0000313" key="1">
    <source>
        <dbReference type="EMBL" id="GGH77450.1"/>
    </source>
</evidence>